<dbReference type="GeneID" id="31080809"/>
<evidence type="ECO:0000256" key="1">
    <source>
        <dbReference type="SAM" id="MobiDB-lite"/>
    </source>
</evidence>
<geneLocation type="plastid" evidence="2"/>
<accession>A0A1P8D6K0</accession>
<organism evidence="2">
    <name type="scientific">Gracilaria firma</name>
    <dbReference type="NCBI Taxonomy" id="2510791"/>
    <lineage>
        <taxon>Eukaryota</taxon>
        <taxon>Rhodophyta</taxon>
        <taxon>Florideophyceae</taxon>
        <taxon>Rhodymeniophycidae</taxon>
        <taxon>Gracilariales</taxon>
        <taxon>Gracilariaceae</taxon>
        <taxon>Gracilaria</taxon>
    </lineage>
</organism>
<evidence type="ECO:0000313" key="2">
    <source>
        <dbReference type="EMBL" id="APR74434.1"/>
    </source>
</evidence>
<name>A0A1P8D6K0_9FLOR</name>
<dbReference type="EMBL" id="KX601051">
    <property type="protein sequence ID" value="APR74434.1"/>
    <property type="molecule type" value="Genomic_DNA"/>
</dbReference>
<protein>
    <submittedName>
        <fullName evidence="2">Uncharacterized protein</fullName>
    </submittedName>
</protein>
<dbReference type="AlphaFoldDB" id="A0A1P8D6K0"/>
<reference evidence="2" key="2">
    <citation type="journal article" date="2017" name="BMC Genomics">
        <title>Complete chloroplast genome of Gracilaria firma (Gracilariaceae, Rhodophyta), with discussion on the use of chloroplast phylogenomics in the subclass Rhodymeniophycidae.</title>
        <authorList>
            <person name="Ng P.K."/>
            <person name="Lin S.M."/>
            <person name="Lim P.E."/>
            <person name="Liu L.C."/>
            <person name="Chen C.M."/>
            <person name="Pai T.W."/>
        </authorList>
    </citation>
    <scope>NUCLEOTIDE SEQUENCE</scope>
</reference>
<dbReference type="RefSeq" id="YP_009346899.1">
    <property type="nucleotide sequence ID" value="NC_033877.1"/>
</dbReference>
<reference evidence="2" key="1">
    <citation type="submission" date="2016-07" db="EMBL/GenBank/DDBJ databases">
        <authorList>
            <person name="Ng P.-K."/>
            <person name="Lin S.-M."/>
        </authorList>
    </citation>
    <scope>NUCLEOTIDE SEQUENCE</scope>
</reference>
<feature type="compositionally biased region" description="Polar residues" evidence="1">
    <location>
        <begin position="117"/>
        <end position="128"/>
    </location>
</feature>
<proteinExistence type="predicted"/>
<sequence>MPTIYVYLSKDQKDFRKTITRALEDSTKKQSVSLADSELIALTKHLLGKSKMLKKYKDVKIQEIIEILSCVDKAMKIKNNQIPIGFETQEQVDKLLGQVTRVKGKVFDDATNSFYSEYQSPKNRSQNYDKPFKNDYFTD</sequence>
<feature type="region of interest" description="Disordered" evidence="1">
    <location>
        <begin position="117"/>
        <end position="139"/>
    </location>
</feature>
<keyword evidence="2" id="KW-0934">Plastid</keyword>